<keyword evidence="1" id="KW-1133">Transmembrane helix</keyword>
<organism evidence="3 5">
    <name type="scientific">Clostridium formicaceticum</name>
    <dbReference type="NCBI Taxonomy" id="1497"/>
    <lineage>
        <taxon>Bacteria</taxon>
        <taxon>Bacillati</taxon>
        <taxon>Bacillota</taxon>
        <taxon>Clostridia</taxon>
        <taxon>Eubacteriales</taxon>
        <taxon>Clostridiaceae</taxon>
        <taxon>Clostridium</taxon>
    </lineage>
</organism>
<proteinExistence type="predicted"/>
<evidence type="ECO:0000313" key="5">
    <source>
        <dbReference type="Proteomes" id="UP000192478"/>
    </source>
</evidence>
<keyword evidence="1" id="KW-0472">Membrane</keyword>
<feature type="transmembrane region" description="Helical" evidence="1">
    <location>
        <begin position="104"/>
        <end position="127"/>
    </location>
</feature>
<gene>
    <name evidence="2" type="ORF">BJL90_15580</name>
    <name evidence="3" type="ORF">CLFO_20590</name>
</gene>
<keyword evidence="4" id="KW-1185">Reference proteome</keyword>
<dbReference type="Proteomes" id="UP000177894">
    <property type="component" value="Chromosome"/>
</dbReference>
<dbReference type="AlphaFoldDB" id="A0AAC9WGC4"/>
<evidence type="ECO:0000313" key="3">
    <source>
        <dbReference type="EMBL" id="ARE87659.1"/>
    </source>
</evidence>
<reference evidence="3 5" key="2">
    <citation type="submission" date="2017-03" db="EMBL/GenBank/DDBJ databases">
        <title>Complete sequence of Clostridium formicaceticum DSM 92.</title>
        <authorList>
            <person name="Poehlein A."/>
            <person name="Karl M."/>
            <person name="Bengelsdorf F.R."/>
            <person name="Duerre P."/>
            <person name="Daniel R."/>
        </authorList>
    </citation>
    <scope>NUCLEOTIDE SEQUENCE [LARGE SCALE GENOMIC DNA]</scope>
    <source>
        <strain evidence="3 5">DSM 92</strain>
    </source>
</reference>
<keyword evidence="1" id="KW-0812">Transmembrane</keyword>
<feature type="transmembrane region" description="Helical" evidence="1">
    <location>
        <begin position="147"/>
        <end position="168"/>
    </location>
</feature>
<dbReference type="RefSeq" id="WP_070970012.1">
    <property type="nucleotide sequence ID" value="NZ_CP017603.1"/>
</dbReference>
<reference evidence="2 4" key="1">
    <citation type="submission" date="2016-10" db="EMBL/GenBank/DDBJ databases">
        <title>Complete Genome Sequence of Acetogen Clostridium formicoaceticum ATCC 27076.</title>
        <authorList>
            <person name="Bao T."/>
            <person name="Cheng C."/>
            <person name="Zhao J."/>
            <person name="Yang S.-T."/>
            <person name="Wang J."/>
            <person name="Wang M."/>
        </authorList>
    </citation>
    <scope>NUCLEOTIDE SEQUENCE [LARGE SCALE GENOMIC DNA]</scope>
    <source>
        <strain evidence="2 4">ATCC 27076</strain>
    </source>
</reference>
<dbReference type="Proteomes" id="UP000192478">
    <property type="component" value="Chromosome"/>
</dbReference>
<feature type="transmembrane region" description="Helical" evidence="1">
    <location>
        <begin position="237"/>
        <end position="259"/>
    </location>
</feature>
<feature type="transmembrane region" description="Helical" evidence="1">
    <location>
        <begin position="46"/>
        <end position="68"/>
    </location>
</feature>
<dbReference type="Pfam" id="PF12730">
    <property type="entry name" value="ABC2_membrane_4"/>
    <property type="match status" value="1"/>
</dbReference>
<dbReference type="KEGG" id="cfm:BJL90_15580"/>
<dbReference type="EMBL" id="CP017603">
    <property type="protein sequence ID" value="AOY77143.1"/>
    <property type="molecule type" value="Genomic_DNA"/>
</dbReference>
<evidence type="ECO:0000313" key="2">
    <source>
        <dbReference type="EMBL" id="AOY77143.1"/>
    </source>
</evidence>
<dbReference type="EMBL" id="CP020559">
    <property type="protein sequence ID" value="ARE87659.1"/>
    <property type="molecule type" value="Genomic_DNA"/>
</dbReference>
<evidence type="ECO:0000313" key="4">
    <source>
        <dbReference type="Proteomes" id="UP000177894"/>
    </source>
</evidence>
<sequence length="265" mass="29874">MKTSSNSTLLSLYKKDLMSVKFESLMIFAAIFLGHLYFAYKITTGWQPFTILGTSTMLFFLAIFIILLGTFSSVRREWNNNTIYLIMSLPVDGKRIFFSKLLTVMTQLIVLGGTSALMGILFSLYFLGSEFILEAFGFLSNYQLFEVLLKVITLSFLTVIQMIIFAFFSTMIGYLFKKFSGVITFVTFIMTNILAGKIMALVNNAITPIENQFDHILMNPSPGSQIMASGILSSEFFVMQVVAIFLISAVFFFFAAALYDKKVEL</sequence>
<name>A0AAC9WGC4_9CLOT</name>
<protein>
    <submittedName>
        <fullName evidence="3">ABC-2 family transporter protein</fullName>
    </submittedName>
</protein>
<feature type="transmembrane region" description="Helical" evidence="1">
    <location>
        <begin position="20"/>
        <end position="40"/>
    </location>
</feature>
<evidence type="ECO:0000256" key="1">
    <source>
        <dbReference type="SAM" id="Phobius"/>
    </source>
</evidence>
<accession>A0AAC9WGC4</accession>
<feature type="transmembrane region" description="Helical" evidence="1">
    <location>
        <begin position="180"/>
        <end position="202"/>
    </location>
</feature>